<feature type="signal peptide" evidence="2">
    <location>
        <begin position="1"/>
        <end position="29"/>
    </location>
</feature>
<dbReference type="PROSITE" id="PS51318">
    <property type="entry name" value="TAT"/>
    <property type="match status" value="1"/>
</dbReference>
<feature type="region of interest" description="Disordered" evidence="1">
    <location>
        <begin position="26"/>
        <end position="91"/>
    </location>
</feature>
<evidence type="ECO:0000256" key="1">
    <source>
        <dbReference type="SAM" id="MobiDB-lite"/>
    </source>
</evidence>
<accession>A0A1Y5PP41</accession>
<dbReference type="AlphaFoldDB" id="A0A1Y5PP41"/>
<gene>
    <name evidence="3" type="ORF">MHPYR_470002</name>
</gene>
<name>A0A1Y5PP41_9MYCO</name>
<dbReference type="InterPro" id="IPR006311">
    <property type="entry name" value="TAT_signal"/>
</dbReference>
<proteinExistence type="predicted"/>
<feature type="compositionally biased region" description="Polar residues" evidence="1">
    <location>
        <begin position="61"/>
        <end position="70"/>
    </location>
</feature>
<organism evidence="3">
    <name type="scientific">uncultured Mycobacterium sp</name>
    <dbReference type="NCBI Taxonomy" id="171292"/>
    <lineage>
        <taxon>Bacteria</taxon>
        <taxon>Bacillati</taxon>
        <taxon>Actinomycetota</taxon>
        <taxon>Actinomycetes</taxon>
        <taxon>Mycobacteriales</taxon>
        <taxon>Mycobacteriaceae</taxon>
        <taxon>Mycobacterium</taxon>
        <taxon>environmental samples</taxon>
    </lineage>
</organism>
<feature type="chain" id="PRO_5039295135" evidence="2">
    <location>
        <begin position="30"/>
        <end position="141"/>
    </location>
</feature>
<keyword evidence="2" id="KW-0732">Signal</keyword>
<dbReference type="EMBL" id="FLQS01000042">
    <property type="protein sequence ID" value="SBS77668.1"/>
    <property type="molecule type" value="Genomic_DNA"/>
</dbReference>
<reference evidence="3" key="1">
    <citation type="submission" date="2016-03" db="EMBL/GenBank/DDBJ databases">
        <authorList>
            <person name="Ploux O."/>
        </authorList>
    </citation>
    <scope>NUCLEOTIDE SEQUENCE</scope>
    <source>
        <strain evidence="3">UC10</strain>
    </source>
</reference>
<protein>
    <submittedName>
        <fullName evidence="3">Uncharacterized protein</fullName>
    </submittedName>
</protein>
<evidence type="ECO:0000313" key="3">
    <source>
        <dbReference type="EMBL" id="SBS77668.1"/>
    </source>
</evidence>
<evidence type="ECO:0000256" key="2">
    <source>
        <dbReference type="SAM" id="SignalP"/>
    </source>
</evidence>
<sequence>MSDSLRHALRVAGLAAALGLTTLAGPAVAGADDGTKSPTPGDSKVSKTPYDATGGAPAMPATSSLSQISSGMGDISGASPYGASQQQAEAEEAEAMAEMLSAQQDNETEFETEMQDFAAQVNALMGSIVENAPTQRPTTRG</sequence>